<keyword evidence="1" id="KW-1133">Transmembrane helix</keyword>
<keyword evidence="2" id="KW-0328">Glycosyltransferase</keyword>
<evidence type="ECO:0000313" key="2">
    <source>
        <dbReference type="EMBL" id="KAK5200589.1"/>
    </source>
</evidence>
<reference evidence="2 3" key="1">
    <citation type="submission" date="2023-08" db="EMBL/GenBank/DDBJ databases">
        <title>Black Yeasts Isolated from many extreme environments.</title>
        <authorList>
            <person name="Coleine C."/>
            <person name="Stajich J.E."/>
            <person name="Selbmann L."/>
        </authorList>
    </citation>
    <scope>NUCLEOTIDE SEQUENCE [LARGE SCALE GENOMIC DNA]</scope>
    <source>
        <strain evidence="2 3">CCFEE 536</strain>
    </source>
</reference>
<evidence type="ECO:0000256" key="1">
    <source>
        <dbReference type="SAM" id="Phobius"/>
    </source>
</evidence>
<dbReference type="EC" id="2.4.1.117" evidence="2"/>
<feature type="transmembrane region" description="Helical" evidence="1">
    <location>
        <begin position="20"/>
        <end position="44"/>
    </location>
</feature>
<dbReference type="PANTHER" id="PTHR10859">
    <property type="entry name" value="GLYCOSYL TRANSFERASE"/>
    <property type="match status" value="1"/>
</dbReference>
<dbReference type="PANTHER" id="PTHR10859:SF91">
    <property type="entry name" value="DOLICHYL-PHOSPHATE BETA-GLUCOSYLTRANSFERASE"/>
    <property type="match status" value="1"/>
</dbReference>
<name>A0ABR0LMD4_9PEZI</name>
<keyword evidence="1" id="KW-0472">Membrane</keyword>
<organism evidence="2 3">
    <name type="scientific">Cryomyces antarcticus</name>
    <dbReference type="NCBI Taxonomy" id="329879"/>
    <lineage>
        <taxon>Eukaryota</taxon>
        <taxon>Fungi</taxon>
        <taxon>Dikarya</taxon>
        <taxon>Ascomycota</taxon>
        <taxon>Pezizomycotina</taxon>
        <taxon>Dothideomycetes</taxon>
        <taxon>Dothideomycetes incertae sedis</taxon>
        <taxon>Cryomyces</taxon>
    </lineage>
</organism>
<dbReference type="GO" id="GO:0004581">
    <property type="term" value="F:dolichyl-phosphate beta-glucosyltransferase activity"/>
    <property type="evidence" value="ECO:0007669"/>
    <property type="project" value="UniProtKB-EC"/>
</dbReference>
<proteinExistence type="predicted"/>
<keyword evidence="3" id="KW-1185">Reference proteome</keyword>
<gene>
    <name evidence="2" type="primary">ALG5_1</name>
    <name evidence="2" type="ORF">LTR16_005598</name>
</gene>
<sequence length="185" mass="20577">MHDNSFLSRSLALARQAPLSLVLLLLVSASLSIAVSFYLFLFVAAPIPRPPRKSEKTYKTILSDGSTSGSKPLPSWLDNHAALKEMARKKQMPADEAYQISDPEIFMSVVVPAYNEEDRLGVMLEEAVDFLEQEYGDAHDEDGAARSTSTTAHIRRFKRPMAMERAARFMPGCHPRPLRAKAGRS</sequence>
<evidence type="ECO:0000313" key="3">
    <source>
        <dbReference type="Proteomes" id="UP001357485"/>
    </source>
</evidence>
<dbReference type="EMBL" id="JAVRRA010017335">
    <property type="protein sequence ID" value="KAK5200589.1"/>
    <property type="molecule type" value="Genomic_DNA"/>
</dbReference>
<keyword evidence="2" id="KW-0808">Transferase</keyword>
<accession>A0ABR0LMD4</accession>
<keyword evidence="1" id="KW-0812">Transmembrane</keyword>
<dbReference type="Proteomes" id="UP001357485">
    <property type="component" value="Unassembled WGS sequence"/>
</dbReference>
<protein>
    <submittedName>
        <fullName evidence="2">Dolichyl-phosphate beta-glucosyltransferase</fullName>
        <ecNumber evidence="2">2.4.1.117</ecNumber>
    </submittedName>
</protein>
<comment type="caution">
    <text evidence="2">The sequence shown here is derived from an EMBL/GenBank/DDBJ whole genome shotgun (WGS) entry which is preliminary data.</text>
</comment>